<accession>A0A1X3GT42</accession>
<proteinExistence type="predicted"/>
<name>A0A1X3GT42_9BRAD</name>
<organism evidence="2 3">
    <name type="scientific">Bradyrhizobium canariense</name>
    <dbReference type="NCBI Taxonomy" id="255045"/>
    <lineage>
        <taxon>Bacteria</taxon>
        <taxon>Pseudomonadati</taxon>
        <taxon>Pseudomonadota</taxon>
        <taxon>Alphaproteobacteria</taxon>
        <taxon>Hyphomicrobiales</taxon>
        <taxon>Nitrobacteraceae</taxon>
        <taxon>Bradyrhizobium</taxon>
    </lineage>
</organism>
<dbReference type="EMBL" id="NAFI01000131">
    <property type="protein sequence ID" value="OSJ18345.1"/>
    <property type="molecule type" value="Genomic_DNA"/>
</dbReference>
<sequence>MVQRVIIRAGLCGPRAGSIEVQQHRKDRRQHEEGNERHFRAERRKPDRVGQQELLVRGGAGGDKKVKPNRRVLIQMVETRVAESLSDFSSPSTSKRLVI</sequence>
<evidence type="ECO:0000313" key="2">
    <source>
        <dbReference type="EMBL" id="OSJ18345.1"/>
    </source>
</evidence>
<feature type="compositionally biased region" description="Basic and acidic residues" evidence="1">
    <location>
        <begin position="29"/>
        <end position="48"/>
    </location>
</feature>
<reference evidence="2 3" key="1">
    <citation type="submission" date="2017-03" db="EMBL/GenBank/DDBJ databases">
        <title>Whole genome sequences of fourteen strains of Bradyrhizobium canariense and one strain of Bradyrhizobium japonicum isolated from Lupinus (Papilionoideae: Genisteae) species in Algeria.</title>
        <authorList>
            <person name="Crovadore J."/>
            <person name="Chekireb D."/>
            <person name="Brachmann A."/>
            <person name="Chablais R."/>
            <person name="Cochard B."/>
            <person name="Lefort F."/>
        </authorList>
    </citation>
    <scope>NUCLEOTIDE SEQUENCE [LARGE SCALE GENOMIC DNA]</scope>
    <source>
        <strain evidence="2 3">UBMA195</strain>
    </source>
</reference>
<feature type="region of interest" description="Disordered" evidence="1">
    <location>
        <begin position="18"/>
        <end position="48"/>
    </location>
</feature>
<evidence type="ECO:0000256" key="1">
    <source>
        <dbReference type="SAM" id="MobiDB-lite"/>
    </source>
</evidence>
<evidence type="ECO:0000313" key="3">
    <source>
        <dbReference type="Proteomes" id="UP000193553"/>
    </source>
</evidence>
<dbReference type="Proteomes" id="UP000193553">
    <property type="component" value="Unassembled WGS sequence"/>
</dbReference>
<comment type="caution">
    <text evidence="2">The sequence shown here is derived from an EMBL/GenBank/DDBJ whole genome shotgun (WGS) entry which is preliminary data.</text>
</comment>
<dbReference type="AlphaFoldDB" id="A0A1X3GT42"/>
<gene>
    <name evidence="2" type="ORF">BSZ18_02530</name>
</gene>
<protein>
    <submittedName>
        <fullName evidence="2">Uncharacterized protein</fullName>
    </submittedName>
</protein>